<feature type="region of interest" description="Disordered" evidence="2">
    <location>
        <begin position="625"/>
        <end position="644"/>
    </location>
</feature>
<feature type="coiled-coil region" evidence="1">
    <location>
        <begin position="57"/>
        <end position="299"/>
    </location>
</feature>
<organism evidence="3 4">
    <name type="scientific">Clytia hemisphaerica</name>
    <dbReference type="NCBI Taxonomy" id="252671"/>
    <lineage>
        <taxon>Eukaryota</taxon>
        <taxon>Metazoa</taxon>
        <taxon>Cnidaria</taxon>
        <taxon>Hydrozoa</taxon>
        <taxon>Hydroidolina</taxon>
        <taxon>Leptothecata</taxon>
        <taxon>Obeliida</taxon>
        <taxon>Clytiidae</taxon>
        <taxon>Clytia</taxon>
    </lineage>
</organism>
<keyword evidence="1" id="KW-0175">Coiled coil</keyword>
<feature type="compositionally biased region" description="Basic residues" evidence="2">
    <location>
        <begin position="903"/>
        <end position="912"/>
    </location>
</feature>
<evidence type="ECO:0000313" key="4">
    <source>
        <dbReference type="Proteomes" id="UP000594262"/>
    </source>
</evidence>
<feature type="coiled-coil region" evidence="1">
    <location>
        <begin position="734"/>
        <end position="810"/>
    </location>
</feature>
<dbReference type="Proteomes" id="UP000594262">
    <property type="component" value="Unplaced"/>
</dbReference>
<accession>A0A7M6DMJ0</accession>
<evidence type="ECO:0000256" key="2">
    <source>
        <dbReference type="SAM" id="MobiDB-lite"/>
    </source>
</evidence>
<feature type="compositionally biased region" description="Acidic residues" evidence="2">
    <location>
        <begin position="920"/>
        <end position="933"/>
    </location>
</feature>
<feature type="compositionally biased region" description="Polar residues" evidence="2">
    <location>
        <begin position="633"/>
        <end position="642"/>
    </location>
</feature>
<feature type="compositionally biased region" description="Low complexity" evidence="2">
    <location>
        <begin position="1147"/>
        <end position="1165"/>
    </location>
</feature>
<reference evidence="3" key="1">
    <citation type="submission" date="2021-01" db="UniProtKB">
        <authorList>
            <consortium name="EnsemblMetazoa"/>
        </authorList>
    </citation>
    <scope>IDENTIFICATION</scope>
</reference>
<feature type="compositionally biased region" description="Polar residues" evidence="2">
    <location>
        <begin position="669"/>
        <end position="686"/>
    </location>
</feature>
<proteinExistence type="predicted"/>
<evidence type="ECO:0000256" key="1">
    <source>
        <dbReference type="SAM" id="Coils"/>
    </source>
</evidence>
<feature type="coiled-coil region" evidence="1">
    <location>
        <begin position="490"/>
        <end position="538"/>
    </location>
</feature>
<dbReference type="EnsemblMetazoa" id="CLYHEMT016295.1">
    <property type="protein sequence ID" value="CLYHEMP016295.1"/>
    <property type="gene ID" value="CLYHEMG016295"/>
</dbReference>
<protein>
    <submittedName>
        <fullName evidence="3">Uncharacterized protein</fullName>
    </submittedName>
</protein>
<feature type="coiled-coil region" evidence="1">
    <location>
        <begin position="840"/>
        <end position="895"/>
    </location>
</feature>
<feature type="compositionally biased region" description="Low complexity" evidence="2">
    <location>
        <begin position="1071"/>
        <end position="1084"/>
    </location>
</feature>
<feature type="region of interest" description="Disordered" evidence="2">
    <location>
        <begin position="666"/>
        <end position="686"/>
    </location>
</feature>
<feature type="compositionally biased region" description="Polar residues" evidence="2">
    <location>
        <begin position="1098"/>
        <end position="1111"/>
    </location>
</feature>
<feature type="compositionally biased region" description="Low complexity" evidence="2">
    <location>
        <begin position="1027"/>
        <end position="1050"/>
    </location>
</feature>
<evidence type="ECO:0000313" key="3">
    <source>
        <dbReference type="EnsemblMetazoa" id="CLYHEMP016295.1"/>
    </source>
</evidence>
<feature type="coiled-coil region" evidence="1">
    <location>
        <begin position="394"/>
        <end position="455"/>
    </location>
</feature>
<feature type="compositionally biased region" description="Low complexity" evidence="2">
    <location>
        <begin position="1120"/>
        <end position="1139"/>
    </location>
</feature>
<name>A0A7M6DMJ0_9CNID</name>
<keyword evidence="4" id="KW-1185">Reference proteome</keyword>
<dbReference type="GeneID" id="136820292"/>
<feature type="region of interest" description="Disordered" evidence="2">
    <location>
        <begin position="899"/>
        <end position="1296"/>
    </location>
</feature>
<dbReference type="RefSeq" id="XP_066932585.1">
    <property type="nucleotide sequence ID" value="XM_067076484.1"/>
</dbReference>
<sequence length="1296" mass="148563">MINCFKLKPSEMKKPVLNQATLNVALKSIQTLINELHGKRLDLEKTKIELRVFKDDYESTSKKNVEIEEKIQVLEKKLGERDQQIQQLDQNLQTMLRDDQKSFEEVEEAKVKVRFMESEVESLKEECRQKEHSNDINRSELMISAQEKRSLQKKYRQIEELIAKKDEKNVELNKTLALKIEHEGQMESLLARQDQHCHALKSKIGELNDEILRKENTIEEMDLQYTELRNHKLVDTETSTLFLDQENRALKFKVQEYEESYNELRLRCEKREEKLHEKIEYLQDELQRLDGAYEELSQKPVHETVEKSCQSDIYDAQMVKGFSPVDEPLVIDELEISRKEFQESLRGLSKRSKQERQMTECLKSKKMSRTEELLQAKYDINSESARTDRKLNKMVIANDNRKNLLTRLERLQEENKQLLADSKDSYEIRICKGENTKLAEKVRTYEEEIRFLTKKLADGATCREENTKLVERMKNYDQKLKTFNVEATAMEKLNQQNKTLQTDLMESEFKSKSLTKENESLERMVDKLTQDVEYFRTNSMKFGTTSCCMELKVNIAYLEKQVGHLEKTNELLDEKMKASIGAEEKLKVIEQALVDKERDLKDTRRELNESKARLQKVEAKYIEKKAEDERRPQQQVAEQPNVNVHVHLDPQQYLSNEKCANEAPLVTREQASSGEASTKTGSKNSEQVIRQLQREIRSLDSQNKKLKTQLLNVVNNRSKIEAGSTVDRNSDEKASIASEELQTLKTLNQDLDERNSDLDERNSELESMNMDLESKLEESNRLITTLKQSENSMKKTIEELKSSSKSLREESKLKDDEHKKTVRDFKKQIQSLSELENDDVISLRRRIQDLTSKKEKHEDIIDKMKEEKSDLKMNIQRLERELEKCKDALLQSYDAVAESKQKAVLKKTKKSKPVQPVVESESESGSEKEEEEALPSPPQPKQKVTKKSAKSTKATGLQWLNDADTTTNTNTKTEEVETKQKSPPKQKGKSKPLWLDNSSDTDEDEPQIPSPQNKKSSKPLWLKSEASANNDGSNTSSSSKKSTPQNKKSSGPIWLSNAAADDNDGSKTYAPSKKSPQNKKSSGPVWLSKAAANDNDGLKTSTSSKKSPQNKESSEPIWLTNNSGSKTSSQNTSTSQNKKLSGPAWLTSSSTSSRRNNQAEAASDASDSEDDFLGIKAASKKRNAVDRKQNKEQTVFGSLDISNRRHVAKRSNTPDANNDGNMKNAVSASEDGFDAIFGRRGPPVRKQQPSEPPAKVKPAPVVRKTSEEQMLDNFFKKPQKKKENDEDLSFLTLDDI</sequence>
<feature type="compositionally biased region" description="Polar residues" evidence="2">
    <location>
        <begin position="1210"/>
        <end position="1227"/>
    </location>
</feature>